<dbReference type="InterPro" id="IPR018095">
    <property type="entry name" value="Thymidylate_kin_CS"/>
</dbReference>
<evidence type="ECO:0000259" key="12">
    <source>
        <dbReference type="Pfam" id="PF02223"/>
    </source>
</evidence>
<comment type="similarity">
    <text evidence="1 11">Belongs to the thymidylate kinase family.</text>
</comment>
<dbReference type="PROSITE" id="PS01331">
    <property type="entry name" value="THYMIDYLATE_KINASE"/>
    <property type="match status" value="1"/>
</dbReference>
<evidence type="ECO:0000256" key="11">
    <source>
        <dbReference type="HAMAP-Rule" id="MF_00165"/>
    </source>
</evidence>
<proteinExistence type="inferred from homology"/>
<comment type="function">
    <text evidence="10 11">Phosphorylation of dTMP to form dTDP in both de novo and salvage pathways of dTTP synthesis.</text>
</comment>
<dbReference type="GO" id="GO:0006233">
    <property type="term" value="P:dTDP biosynthetic process"/>
    <property type="evidence" value="ECO:0007669"/>
    <property type="project" value="InterPro"/>
</dbReference>
<dbReference type="CDD" id="cd01672">
    <property type="entry name" value="TMPK"/>
    <property type="match status" value="1"/>
</dbReference>
<dbReference type="GO" id="GO:0006227">
    <property type="term" value="P:dUDP biosynthetic process"/>
    <property type="evidence" value="ECO:0007669"/>
    <property type="project" value="TreeGrafter"/>
</dbReference>
<dbReference type="HAMAP" id="MF_00165">
    <property type="entry name" value="Thymidylate_kinase"/>
    <property type="match status" value="1"/>
</dbReference>
<dbReference type="RefSeq" id="WP_126823694.1">
    <property type="nucleotide sequence ID" value="NZ_JBHLWU010000001.1"/>
</dbReference>
<evidence type="ECO:0000256" key="6">
    <source>
        <dbReference type="ARBA" id="ARBA00022741"/>
    </source>
</evidence>
<protein>
    <recommendedName>
        <fullName evidence="3 11">Thymidylate kinase</fullName>
        <ecNumber evidence="2 11">2.7.4.9</ecNumber>
    </recommendedName>
    <alternativeName>
        <fullName evidence="11">dTMP kinase</fullName>
    </alternativeName>
</protein>
<feature type="binding site" evidence="11">
    <location>
        <begin position="10"/>
        <end position="17"/>
    </location>
    <ligand>
        <name>ATP</name>
        <dbReference type="ChEBI" id="CHEBI:30616"/>
    </ligand>
</feature>
<evidence type="ECO:0000256" key="9">
    <source>
        <dbReference type="ARBA" id="ARBA00048743"/>
    </source>
</evidence>
<evidence type="ECO:0000256" key="1">
    <source>
        <dbReference type="ARBA" id="ARBA00009776"/>
    </source>
</evidence>
<dbReference type="PANTHER" id="PTHR10344">
    <property type="entry name" value="THYMIDYLATE KINASE"/>
    <property type="match status" value="1"/>
</dbReference>
<keyword evidence="8 11" id="KW-0067">ATP-binding</keyword>
<gene>
    <name evidence="11" type="primary">tmk</name>
    <name evidence="13" type="ORF">CBF30_00435</name>
</gene>
<keyword evidence="4 11" id="KW-0808">Transferase</keyword>
<dbReference type="InterPro" id="IPR039430">
    <property type="entry name" value="Thymidylate_kin-like_dom"/>
</dbReference>
<evidence type="ECO:0000256" key="8">
    <source>
        <dbReference type="ARBA" id="ARBA00022840"/>
    </source>
</evidence>
<dbReference type="InterPro" id="IPR018094">
    <property type="entry name" value="Thymidylate_kinase"/>
</dbReference>
<evidence type="ECO:0000313" key="13">
    <source>
        <dbReference type="EMBL" id="RSU07743.1"/>
    </source>
</evidence>
<dbReference type="EMBL" id="NGJZ01000001">
    <property type="protein sequence ID" value="RSU07743.1"/>
    <property type="molecule type" value="Genomic_DNA"/>
</dbReference>
<dbReference type="OrthoDB" id="9774907at2"/>
<organism evidence="13 14">
    <name type="scientific">Vagococcus entomophilus</name>
    <dbReference type="NCBI Taxonomy" id="1160095"/>
    <lineage>
        <taxon>Bacteria</taxon>
        <taxon>Bacillati</taxon>
        <taxon>Bacillota</taxon>
        <taxon>Bacilli</taxon>
        <taxon>Lactobacillales</taxon>
        <taxon>Enterococcaceae</taxon>
        <taxon>Vagococcus</taxon>
    </lineage>
</organism>
<evidence type="ECO:0000256" key="3">
    <source>
        <dbReference type="ARBA" id="ARBA00017144"/>
    </source>
</evidence>
<dbReference type="PANTHER" id="PTHR10344:SF4">
    <property type="entry name" value="UMP-CMP KINASE 2, MITOCHONDRIAL"/>
    <property type="match status" value="1"/>
</dbReference>
<evidence type="ECO:0000256" key="10">
    <source>
        <dbReference type="ARBA" id="ARBA00057735"/>
    </source>
</evidence>
<accession>A0A430AIA9</accession>
<feature type="domain" description="Thymidylate kinase-like" evidence="12">
    <location>
        <begin position="8"/>
        <end position="200"/>
    </location>
</feature>
<comment type="catalytic activity">
    <reaction evidence="9 11">
        <text>dTMP + ATP = dTDP + ADP</text>
        <dbReference type="Rhea" id="RHEA:13517"/>
        <dbReference type="ChEBI" id="CHEBI:30616"/>
        <dbReference type="ChEBI" id="CHEBI:58369"/>
        <dbReference type="ChEBI" id="CHEBI:63528"/>
        <dbReference type="ChEBI" id="CHEBI:456216"/>
        <dbReference type="EC" id="2.7.4.9"/>
    </reaction>
</comment>
<dbReference type="GO" id="GO:0004798">
    <property type="term" value="F:dTMP kinase activity"/>
    <property type="evidence" value="ECO:0007669"/>
    <property type="project" value="UniProtKB-UniRule"/>
</dbReference>
<evidence type="ECO:0000256" key="7">
    <source>
        <dbReference type="ARBA" id="ARBA00022777"/>
    </source>
</evidence>
<dbReference type="FunFam" id="3.40.50.300:FF:000225">
    <property type="entry name" value="Thymidylate kinase"/>
    <property type="match status" value="1"/>
</dbReference>
<keyword evidence="5 11" id="KW-0545">Nucleotide biosynthesis</keyword>
<evidence type="ECO:0000256" key="5">
    <source>
        <dbReference type="ARBA" id="ARBA00022727"/>
    </source>
</evidence>
<dbReference type="EC" id="2.7.4.9" evidence="2 11"/>
<keyword evidence="14" id="KW-1185">Reference proteome</keyword>
<name>A0A430AIA9_9ENTE</name>
<dbReference type="GO" id="GO:0005829">
    <property type="term" value="C:cytosol"/>
    <property type="evidence" value="ECO:0007669"/>
    <property type="project" value="TreeGrafter"/>
</dbReference>
<dbReference type="GO" id="GO:0005524">
    <property type="term" value="F:ATP binding"/>
    <property type="evidence" value="ECO:0007669"/>
    <property type="project" value="UniProtKB-UniRule"/>
</dbReference>
<dbReference type="InterPro" id="IPR027417">
    <property type="entry name" value="P-loop_NTPase"/>
</dbReference>
<dbReference type="Pfam" id="PF02223">
    <property type="entry name" value="Thymidylate_kin"/>
    <property type="match status" value="1"/>
</dbReference>
<evidence type="ECO:0000256" key="2">
    <source>
        <dbReference type="ARBA" id="ARBA00012980"/>
    </source>
</evidence>
<keyword evidence="7 11" id="KW-0418">Kinase</keyword>
<comment type="caution">
    <text evidence="13">The sequence shown here is derived from an EMBL/GenBank/DDBJ whole genome shotgun (WGS) entry which is preliminary data.</text>
</comment>
<evidence type="ECO:0000256" key="4">
    <source>
        <dbReference type="ARBA" id="ARBA00022679"/>
    </source>
</evidence>
<evidence type="ECO:0000313" key="14">
    <source>
        <dbReference type="Proteomes" id="UP000288669"/>
    </source>
</evidence>
<dbReference type="GO" id="GO:0006235">
    <property type="term" value="P:dTTP biosynthetic process"/>
    <property type="evidence" value="ECO:0007669"/>
    <property type="project" value="UniProtKB-UniRule"/>
</dbReference>
<keyword evidence="6 11" id="KW-0547">Nucleotide-binding</keyword>
<sequence length="214" mass="23905">MQGIFITLEGPDGAGKTSVIQQLVPLLKEKSKVEIVVTREPGGIEIAEKIRQLILDPKNTDMDIRTEALLYAAARRQHLIQKILPALHQGNIVLCDRFVDSSLAYQGAGRKIGVEEVAKINEFATQGVQPGTTLYLNVDSDTGLGRIKKGRKVAEQDRLDIEKPSFHKRVQKEYLVLASEHPERIITIDAHVSLDQVVQSCYDSIIKKYPDYFA</sequence>
<dbReference type="SUPFAM" id="SSF52540">
    <property type="entry name" value="P-loop containing nucleoside triphosphate hydrolases"/>
    <property type="match status" value="1"/>
</dbReference>
<dbReference type="Proteomes" id="UP000288669">
    <property type="component" value="Unassembled WGS sequence"/>
</dbReference>
<reference evidence="13 14" key="1">
    <citation type="submission" date="2017-05" db="EMBL/GenBank/DDBJ databases">
        <title>Vagococcus spp. assemblies.</title>
        <authorList>
            <person name="Gulvik C.A."/>
        </authorList>
    </citation>
    <scope>NUCLEOTIDE SEQUENCE [LARGE SCALE GENOMIC DNA]</scope>
    <source>
        <strain evidence="13 14">DSM 24756</strain>
    </source>
</reference>
<dbReference type="Gene3D" id="3.40.50.300">
    <property type="entry name" value="P-loop containing nucleotide triphosphate hydrolases"/>
    <property type="match status" value="1"/>
</dbReference>
<dbReference type="NCBIfam" id="TIGR00041">
    <property type="entry name" value="DTMP_kinase"/>
    <property type="match status" value="1"/>
</dbReference>
<dbReference type="AlphaFoldDB" id="A0A430AIA9"/>